<sequence>MQCRKNDMLVFATEIEKHIQIGDEINYSYHPSHWDKSP</sequence>
<proteinExistence type="predicted"/>
<dbReference type="Proteomes" id="UP000182660">
    <property type="component" value="Unassembled WGS sequence"/>
</dbReference>
<reference evidence="2 4" key="2">
    <citation type="submission" date="2016-11" db="EMBL/GenBank/DDBJ databases">
        <authorList>
            <person name="Jaros S."/>
            <person name="Januszkiewicz K."/>
            <person name="Wedrychowicz H."/>
        </authorList>
    </citation>
    <scope>NUCLEOTIDE SEQUENCE [LARGE SCALE GENOMIC DNA]</scope>
    <source>
        <strain evidence="2">NVI 5450</strain>
    </source>
</reference>
<evidence type="ECO:0000313" key="1">
    <source>
        <dbReference type="EMBL" id="SGY94464.1"/>
    </source>
</evidence>
<name>A0A1L0BC65_9GAMM</name>
<evidence type="ECO:0000313" key="4">
    <source>
        <dbReference type="Proteomes" id="UP000183794"/>
    </source>
</evidence>
<keyword evidence="3" id="KW-1185">Reference proteome</keyword>
<organism evidence="2 4">
    <name type="scientific">Moritella viscosa</name>
    <dbReference type="NCBI Taxonomy" id="80854"/>
    <lineage>
        <taxon>Bacteria</taxon>
        <taxon>Pseudomonadati</taxon>
        <taxon>Pseudomonadota</taxon>
        <taxon>Gammaproteobacteria</taxon>
        <taxon>Alteromonadales</taxon>
        <taxon>Moritellaceae</taxon>
        <taxon>Moritella</taxon>
    </lineage>
</organism>
<dbReference type="AlphaFoldDB" id="A0A1L0BC65"/>
<evidence type="ECO:0000313" key="2">
    <source>
        <dbReference type="EMBL" id="SGZ05998.1"/>
    </source>
</evidence>
<dbReference type="Proteomes" id="UP000183794">
    <property type="component" value="Unassembled WGS sequence"/>
</dbReference>
<accession>A0A1L0BC65</accession>
<reference evidence="1 3" key="1">
    <citation type="submission" date="2016-11" db="EMBL/GenBank/DDBJ databases">
        <authorList>
            <person name="Klemetsen T."/>
        </authorList>
    </citation>
    <scope>NUCLEOTIDE SEQUENCE [LARGE SCALE GENOMIC DNA]</scope>
    <source>
        <strain evidence="1">MT 2528</strain>
    </source>
</reference>
<dbReference type="EMBL" id="FPLD01000079">
    <property type="protein sequence ID" value="SGZ05998.1"/>
    <property type="molecule type" value="Genomic_DNA"/>
</dbReference>
<protein>
    <submittedName>
        <fullName evidence="2">Uncharacterized protein</fullName>
    </submittedName>
</protein>
<dbReference type="EMBL" id="FPLJ01000062">
    <property type="protein sequence ID" value="SGY94464.1"/>
    <property type="molecule type" value="Genomic_DNA"/>
</dbReference>
<gene>
    <name evidence="1" type="ORF">MT2528_2790</name>
    <name evidence="2" type="ORF">NVI5450_2984</name>
</gene>
<evidence type="ECO:0000313" key="3">
    <source>
        <dbReference type="Proteomes" id="UP000182660"/>
    </source>
</evidence>